<evidence type="ECO:0000256" key="5">
    <source>
        <dbReference type="ARBA" id="ARBA00023237"/>
    </source>
</evidence>
<keyword evidence="9" id="KW-1185">Reference proteome</keyword>
<dbReference type="Pfam" id="PF07980">
    <property type="entry name" value="SusD_RagB"/>
    <property type="match status" value="1"/>
</dbReference>
<dbReference type="AlphaFoldDB" id="A0A0E9N089"/>
<reference evidence="8 9" key="1">
    <citation type="submission" date="2015-04" db="EMBL/GenBank/DDBJ databases">
        <title>Whole genome shotgun sequence of Flavihumibacter petaseus NBRC 106054.</title>
        <authorList>
            <person name="Miyazawa S."/>
            <person name="Hosoyama A."/>
            <person name="Hashimoto M."/>
            <person name="Noguchi M."/>
            <person name="Tsuchikane K."/>
            <person name="Ohji S."/>
            <person name="Yamazoe A."/>
            <person name="Ichikawa N."/>
            <person name="Kimura A."/>
            <person name="Fujita N."/>
        </authorList>
    </citation>
    <scope>NUCLEOTIDE SEQUENCE [LARGE SCALE GENOMIC DNA]</scope>
    <source>
        <strain evidence="8 9">NBRC 106054</strain>
    </source>
</reference>
<sequence length="563" mass="63689">MLLFKQLNDKKMKHLKHIAGAGLIALLVAGCSKDKLDKLPQGEVSQETFWTTEKEARLALNACYNFVDGTSYNAWYNDGFADNAYCQYPWESNATAVSAGNINAATIDMGYDFTVITRCNNFLTNIGKVSMDEDLKKRYIAEARALRAYRYFLMSQYFGAMPLVTETAPDPSTLDISPKSQEELFSFITTELGESSTDLPESYPGGAGTEVGRVTRWAALALKARAHLYHGDWSDAAATAKLIMESNQFKLFRIDALTAEDMNDDYSGFVNFADDAAKTRFYKGLRSYEKQFWAANENNPEVILDAGYILNDEYYYSNGLQLLNPPAYLGGWSSIEPTQDLVDAYWEVDGTPFTPPSADTRAANFNSGDPNPAYYNEFKNRDTRLYASILFPGNPWNYGKISTVGYWDQDVTKTGYNFRKLVDPNYVVAWTSPQNFQLIRYAEVLLTFAEAQNEAVGPDSDVFAALNDIRDRVGMPAVDASLGKDALREVIRNERRIELAEEGFRYDDMRRWNLLNNMHDLHNINNQLVQERKWVEKYKLLPYPQAAVDRNPLLKDAQAAKGY</sequence>
<comment type="subcellular location">
    <subcellularLocation>
        <location evidence="1">Cell outer membrane</location>
    </subcellularLocation>
</comment>
<dbReference type="InterPro" id="IPR012944">
    <property type="entry name" value="SusD_RagB_dom"/>
</dbReference>
<dbReference type="Proteomes" id="UP000033121">
    <property type="component" value="Unassembled WGS sequence"/>
</dbReference>
<dbReference type="InterPro" id="IPR033985">
    <property type="entry name" value="SusD-like_N"/>
</dbReference>
<dbReference type="EMBL" id="BBWV01000001">
    <property type="protein sequence ID" value="GAO42785.1"/>
    <property type="molecule type" value="Genomic_DNA"/>
</dbReference>
<dbReference type="Pfam" id="PF14322">
    <property type="entry name" value="SusD-like_3"/>
    <property type="match status" value="1"/>
</dbReference>
<dbReference type="InterPro" id="IPR011990">
    <property type="entry name" value="TPR-like_helical_dom_sf"/>
</dbReference>
<keyword evidence="3" id="KW-0732">Signal</keyword>
<comment type="caution">
    <text evidence="8">The sequence shown here is derived from an EMBL/GenBank/DDBJ whole genome shotgun (WGS) entry which is preliminary data.</text>
</comment>
<evidence type="ECO:0000256" key="2">
    <source>
        <dbReference type="ARBA" id="ARBA00006275"/>
    </source>
</evidence>
<dbReference type="STRING" id="1220578.FPE01S_01_18030"/>
<feature type="domain" description="RagB/SusD" evidence="6">
    <location>
        <begin position="301"/>
        <end position="555"/>
    </location>
</feature>
<dbReference type="GO" id="GO:0009279">
    <property type="term" value="C:cell outer membrane"/>
    <property type="evidence" value="ECO:0007669"/>
    <property type="project" value="UniProtKB-SubCell"/>
</dbReference>
<proteinExistence type="inferred from homology"/>
<keyword evidence="5" id="KW-0998">Cell outer membrane</keyword>
<comment type="similarity">
    <text evidence="2">Belongs to the SusD family.</text>
</comment>
<evidence type="ECO:0000313" key="9">
    <source>
        <dbReference type="Proteomes" id="UP000033121"/>
    </source>
</evidence>
<evidence type="ECO:0000256" key="1">
    <source>
        <dbReference type="ARBA" id="ARBA00004442"/>
    </source>
</evidence>
<keyword evidence="4" id="KW-0472">Membrane</keyword>
<evidence type="ECO:0000259" key="6">
    <source>
        <dbReference type="Pfam" id="PF07980"/>
    </source>
</evidence>
<evidence type="ECO:0000313" key="8">
    <source>
        <dbReference type="EMBL" id="GAO42785.1"/>
    </source>
</evidence>
<accession>A0A0E9N089</accession>
<name>A0A0E9N089_9BACT</name>
<organism evidence="8 9">
    <name type="scientific">Flavihumibacter petaseus NBRC 106054</name>
    <dbReference type="NCBI Taxonomy" id="1220578"/>
    <lineage>
        <taxon>Bacteria</taxon>
        <taxon>Pseudomonadati</taxon>
        <taxon>Bacteroidota</taxon>
        <taxon>Chitinophagia</taxon>
        <taxon>Chitinophagales</taxon>
        <taxon>Chitinophagaceae</taxon>
        <taxon>Flavihumibacter</taxon>
    </lineage>
</organism>
<protein>
    <submittedName>
        <fullName evidence="8">Uncharacterized protein</fullName>
    </submittedName>
</protein>
<dbReference type="SUPFAM" id="SSF48452">
    <property type="entry name" value="TPR-like"/>
    <property type="match status" value="1"/>
</dbReference>
<dbReference type="Gene3D" id="1.25.40.390">
    <property type="match status" value="1"/>
</dbReference>
<feature type="domain" description="SusD-like N-terminal" evidence="7">
    <location>
        <begin position="73"/>
        <end position="228"/>
    </location>
</feature>
<evidence type="ECO:0000256" key="3">
    <source>
        <dbReference type="ARBA" id="ARBA00022729"/>
    </source>
</evidence>
<gene>
    <name evidence="8" type="ORF">FPE01S_01_18030</name>
</gene>
<evidence type="ECO:0000256" key="4">
    <source>
        <dbReference type="ARBA" id="ARBA00023136"/>
    </source>
</evidence>
<evidence type="ECO:0000259" key="7">
    <source>
        <dbReference type="Pfam" id="PF14322"/>
    </source>
</evidence>
<dbReference type="PROSITE" id="PS51257">
    <property type="entry name" value="PROKAR_LIPOPROTEIN"/>
    <property type="match status" value="1"/>
</dbReference>